<name>A0A8H6YTS8_9AGAR</name>
<dbReference type="EMBL" id="JACAZI010000003">
    <property type="protein sequence ID" value="KAF7364732.1"/>
    <property type="molecule type" value="Genomic_DNA"/>
</dbReference>
<dbReference type="AlphaFoldDB" id="A0A8H6YTS8"/>
<dbReference type="CDD" id="cd15482">
    <property type="entry name" value="Sialidase_non-viral"/>
    <property type="match status" value="1"/>
</dbReference>
<dbReference type="InterPro" id="IPR036278">
    <property type="entry name" value="Sialidase_sf"/>
</dbReference>
<comment type="caution">
    <text evidence="2">The sequence shown here is derived from an EMBL/GenBank/DDBJ whole genome shotgun (WGS) entry which is preliminary data.</text>
</comment>
<keyword evidence="3" id="KW-1185">Reference proteome</keyword>
<keyword evidence="1" id="KW-0812">Transmembrane</keyword>
<proteinExistence type="predicted"/>
<keyword evidence="1" id="KW-1133">Transmembrane helix</keyword>
<protein>
    <submittedName>
        <fullName evidence="2">BNR/Asp-box repeat protein</fullName>
    </submittedName>
</protein>
<evidence type="ECO:0000313" key="2">
    <source>
        <dbReference type="EMBL" id="KAF7364732.1"/>
    </source>
</evidence>
<dbReference type="PANTHER" id="PTHR38792:SF3">
    <property type="entry name" value="BNR_ASP-BOX REPEAT DOMAIN PROTEIN (AFU_ORTHOLOGUE AFUA_7G06430)-RELATED"/>
    <property type="match status" value="1"/>
</dbReference>
<keyword evidence="1" id="KW-0472">Membrane</keyword>
<dbReference type="SUPFAM" id="SSF50939">
    <property type="entry name" value="Sialidases"/>
    <property type="match status" value="1"/>
</dbReference>
<evidence type="ECO:0000256" key="1">
    <source>
        <dbReference type="SAM" id="Phobius"/>
    </source>
</evidence>
<sequence>MWQWDLFTATYLNGDDPQVHRHSRMFSSTKAVSLLLLWAASVCALITVPPYTGRTIFSPPSNYIVPRTLYARTLLIPQDGVDQNVLLATWENYSPEPPHVWFPIFRSLDLGQTWSPFSNVTDTQNGWGLRYQPFLYELTETIGTFPAGTVLCAGNSIPTNLSNTQIDVYVSLDKGRTWKFVSHVAAGGEAVPDNGLTPVWEPFIMTYNHQIVLYYSDQRDPAHGQKLAHQVTSNLLTWGPIVNDVALPTFSDRPGMTTIALLPNGKYIMTYEYGGAPEGDFAVYFRVSSSPLTFNSAMGTVIRAVTGELPTSSPNVAWTAHGGANGTIIVSANSHTGVFVNTQLAAPGSLWTYVQTNATRSYTREVRVLPSNNQIMLTGGGTLGGTTNSVTGTILQLS</sequence>
<dbReference type="PANTHER" id="PTHR38792">
    <property type="entry name" value="BNR/ASP-BOX REPEAT DOMAIN PROTEIN (AFU_ORTHOLOGUE AFUA_7G06430)-RELATED"/>
    <property type="match status" value="1"/>
</dbReference>
<accession>A0A8H6YTS8</accession>
<dbReference type="OrthoDB" id="2130735at2759"/>
<feature type="transmembrane region" description="Helical" evidence="1">
    <location>
        <begin position="31"/>
        <end position="51"/>
    </location>
</feature>
<dbReference type="Proteomes" id="UP000620124">
    <property type="component" value="Unassembled WGS sequence"/>
</dbReference>
<gene>
    <name evidence="2" type="ORF">MVEN_00343000</name>
</gene>
<organism evidence="2 3">
    <name type="scientific">Mycena venus</name>
    <dbReference type="NCBI Taxonomy" id="2733690"/>
    <lineage>
        <taxon>Eukaryota</taxon>
        <taxon>Fungi</taxon>
        <taxon>Dikarya</taxon>
        <taxon>Basidiomycota</taxon>
        <taxon>Agaricomycotina</taxon>
        <taxon>Agaricomycetes</taxon>
        <taxon>Agaricomycetidae</taxon>
        <taxon>Agaricales</taxon>
        <taxon>Marasmiineae</taxon>
        <taxon>Mycenaceae</taxon>
        <taxon>Mycena</taxon>
    </lineage>
</organism>
<evidence type="ECO:0000313" key="3">
    <source>
        <dbReference type="Proteomes" id="UP000620124"/>
    </source>
</evidence>
<reference evidence="2" key="1">
    <citation type="submission" date="2020-05" db="EMBL/GenBank/DDBJ databases">
        <title>Mycena genomes resolve the evolution of fungal bioluminescence.</title>
        <authorList>
            <person name="Tsai I.J."/>
        </authorList>
    </citation>
    <scope>NUCLEOTIDE SEQUENCE</scope>
    <source>
        <strain evidence="2">CCC161011</strain>
    </source>
</reference>
<dbReference type="Gene3D" id="2.120.10.10">
    <property type="match status" value="1"/>
</dbReference>